<sequence>MEKLRELIENTGGRIVESRVFEPKLPHYLAYIPRRYVEKIRDEAKRKDLLRRWDKAYEKWKNGAEHPPVACFLVK</sequence>
<dbReference type="STRING" id="1273541.Pyrde_0296"/>
<dbReference type="GeneID" id="60470807"/>
<dbReference type="EMBL" id="CP013011">
    <property type="protein sequence ID" value="ALL00346.1"/>
    <property type="molecule type" value="Genomic_DNA"/>
</dbReference>
<name>A0A0P0N230_9CREN</name>
<dbReference type="RefSeq" id="WP_197272703.1">
    <property type="nucleotide sequence ID" value="NZ_CP013011.1"/>
</dbReference>
<evidence type="ECO:0000313" key="2">
    <source>
        <dbReference type="Proteomes" id="UP000058613"/>
    </source>
</evidence>
<organism evidence="1 2">
    <name type="scientific">Pyrodictium delaneyi</name>
    <dbReference type="NCBI Taxonomy" id="1273541"/>
    <lineage>
        <taxon>Archaea</taxon>
        <taxon>Thermoproteota</taxon>
        <taxon>Thermoprotei</taxon>
        <taxon>Desulfurococcales</taxon>
        <taxon>Pyrodictiaceae</taxon>
        <taxon>Pyrodictium</taxon>
    </lineage>
</organism>
<proteinExistence type="predicted"/>
<dbReference type="AlphaFoldDB" id="A0A0P0N230"/>
<gene>
    <name evidence="1" type="ORF">Pyrde_0296</name>
</gene>
<dbReference type="Proteomes" id="UP000058613">
    <property type="component" value="Chromosome"/>
</dbReference>
<protein>
    <submittedName>
        <fullName evidence="1">Uncharacterized protein</fullName>
    </submittedName>
</protein>
<dbReference type="KEGG" id="pdl:Pyrde_0296"/>
<reference evidence="1 2" key="1">
    <citation type="submission" date="2015-10" db="EMBL/GenBank/DDBJ databases">
        <title>Complete genome sequence of hyperthermophilic archaeon Pyrodictium delaneyi Su06.</title>
        <authorList>
            <person name="Jung J.-H."/>
            <person name="Lin J."/>
            <person name="Holden J.F."/>
            <person name="Park C.-S."/>
        </authorList>
    </citation>
    <scope>NUCLEOTIDE SEQUENCE [LARGE SCALE GENOMIC DNA]</scope>
    <source>
        <strain evidence="1 2">Su06</strain>
    </source>
</reference>
<evidence type="ECO:0000313" key="1">
    <source>
        <dbReference type="EMBL" id="ALL00346.1"/>
    </source>
</evidence>
<accession>A0A0P0N230</accession>